<reference evidence="1 2" key="1">
    <citation type="submission" date="2019-02" db="EMBL/GenBank/DDBJ databases">
        <title>Deep-cultivation of Planctomycetes and their phenomic and genomic characterization uncovers novel biology.</title>
        <authorList>
            <person name="Wiegand S."/>
            <person name="Jogler M."/>
            <person name="Boedeker C."/>
            <person name="Pinto D."/>
            <person name="Vollmers J."/>
            <person name="Rivas-Marin E."/>
            <person name="Kohn T."/>
            <person name="Peeters S.H."/>
            <person name="Heuer A."/>
            <person name="Rast P."/>
            <person name="Oberbeckmann S."/>
            <person name="Bunk B."/>
            <person name="Jeske O."/>
            <person name="Meyerdierks A."/>
            <person name="Storesund J.E."/>
            <person name="Kallscheuer N."/>
            <person name="Luecker S."/>
            <person name="Lage O.M."/>
            <person name="Pohl T."/>
            <person name="Merkel B.J."/>
            <person name="Hornburger P."/>
            <person name="Mueller R.-W."/>
            <person name="Bruemmer F."/>
            <person name="Labrenz M."/>
            <person name="Spormann A.M."/>
            <person name="Op Den Camp H."/>
            <person name="Overmann J."/>
            <person name="Amann R."/>
            <person name="Jetten M.S.M."/>
            <person name="Mascher T."/>
            <person name="Medema M.H."/>
            <person name="Devos D.P."/>
            <person name="Kaster A.-K."/>
            <person name="Ovreas L."/>
            <person name="Rohde M."/>
            <person name="Galperin M.Y."/>
            <person name="Jogler C."/>
        </authorList>
    </citation>
    <scope>NUCLEOTIDE SEQUENCE [LARGE SCALE GENOMIC DNA]</scope>
    <source>
        <strain evidence="1 2">V7</strain>
    </source>
</reference>
<dbReference type="Proteomes" id="UP000316476">
    <property type="component" value="Unassembled WGS sequence"/>
</dbReference>
<protein>
    <submittedName>
        <fullName evidence="1">Uncharacterized protein</fullName>
    </submittedName>
</protein>
<evidence type="ECO:0000313" key="2">
    <source>
        <dbReference type="Proteomes" id="UP000316476"/>
    </source>
</evidence>
<name>A0A5C6FXR7_9PLAN</name>
<dbReference type="AlphaFoldDB" id="A0A5C6FXR7"/>
<dbReference type="OrthoDB" id="370799at2"/>
<organism evidence="1 2">
    <name type="scientific">Crateriforma conspicua</name>
    <dbReference type="NCBI Taxonomy" id="2527996"/>
    <lineage>
        <taxon>Bacteria</taxon>
        <taxon>Pseudomonadati</taxon>
        <taxon>Planctomycetota</taxon>
        <taxon>Planctomycetia</taxon>
        <taxon>Planctomycetales</taxon>
        <taxon>Planctomycetaceae</taxon>
        <taxon>Crateriforma</taxon>
    </lineage>
</organism>
<dbReference type="RefSeq" id="WP_146412701.1">
    <property type="nucleotide sequence ID" value="NZ_SJPZ01000001.1"/>
</dbReference>
<evidence type="ECO:0000313" key="1">
    <source>
        <dbReference type="EMBL" id="TWU66120.1"/>
    </source>
</evidence>
<proteinExistence type="predicted"/>
<sequence>MPQLRIIGPGHSTDSDFESQLRQALDGELVDRIVAAAVPPLDDSGRDAPLDDFLTRTPAKQWCQASAAANRDPIASTLWLLAGDLDRSHSISQRLHTPTGSYLHGVMHRREGDYGNAKYWFRGAGQHPVEIALQSEFPDWYPSADGFVDRCQKSVRSSQPENPDLTEVQWVEWCQLLWGMIATSKP</sequence>
<dbReference type="EMBL" id="SJPZ01000001">
    <property type="protein sequence ID" value="TWU66120.1"/>
    <property type="molecule type" value="Genomic_DNA"/>
</dbReference>
<gene>
    <name evidence="1" type="ORF">V7x_16770</name>
</gene>
<comment type="caution">
    <text evidence="1">The sequence shown here is derived from an EMBL/GenBank/DDBJ whole genome shotgun (WGS) entry which is preliminary data.</text>
</comment>
<accession>A0A5C6FXR7</accession>